<evidence type="ECO:0000313" key="1">
    <source>
        <dbReference type="EMBL" id="CAF1293159.1"/>
    </source>
</evidence>
<reference evidence="2" key="1">
    <citation type="submission" date="2021-02" db="EMBL/GenBank/DDBJ databases">
        <authorList>
            <person name="Nowell W R."/>
        </authorList>
    </citation>
    <scope>NUCLEOTIDE SEQUENCE</scope>
</reference>
<dbReference type="Proteomes" id="UP000663852">
    <property type="component" value="Unassembled WGS sequence"/>
</dbReference>
<protein>
    <submittedName>
        <fullName evidence="2">Uncharacterized protein</fullName>
    </submittedName>
</protein>
<dbReference type="AlphaFoldDB" id="A0A816E839"/>
<accession>A0A816E839</accession>
<sequence>MELFENLRLLLLDELGYLFVILSANCRYYSSTIGPSAAEAISASSTPILCTSGTDENVTGIRSCRLCSADTKLLVPI</sequence>
<dbReference type="EMBL" id="CAJNOR010009309">
    <property type="protein sequence ID" value="CAF1643349.1"/>
    <property type="molecule type" value="Genomic_DNA"/>
</dbReference>
<evidence type="ECO:0000313" key="3">
    <source>
        <dbReference type="Proteomes" id="UP000663828"/>
    </source>
</evidence>
<dbReference type="EMBL" id="CAJNOJ010000209">
    <property type="protein sequence ID" value="CAF1293159.1"/>
    <property type="molecule type" value="Genomic_DNA"/>
</dbReference>
<name>A0A816E839_ADIRI</name>
<keyword evidence="3" id="KW-1185">Reference proteome</keyword>
<organism evidence="2 3">
    <name type="scientific">Adineta ricciae</name>
    <name type="common">Rotifer</name>
    <dbReference type="NCBI Taxonomy" id="249248"/>
    <lineage>
        <taxon>Eukaryota</taxon>
        <taxon>Metazoa</taxon>
        <taxon>Spiralia</taxon>
        <taxon>Gnathifera</taxon>
        <taxon>Rotifera</taxon>
        <taxon>Eurotatoria</taxon>
        <taxon>Bdelloidea</taxon>
        <taxon>Adinetida</taxon>
        <taxon>Adinetidae</taxon>
        <taxon>Adineta</taxon>
    </lineage>
</organism>
<gene>
    <name evidence="1" type="ORF">EDS130_LOCUS30201</name>
    <name evidence="2" type="ORF">XAT740_LOCUS53702</name>
</gene>
<evidence type="ECO:0000313" key="2">
    <source>
        <dbReference type="EMBL" id="CAF1643349.1"/>
    </source>
</evidence>
<comment type="caution">
    <text evidence="2">The sequence shown here is derived from an EMBL/GenBank/DDBJ whole genome shotgun (WGS) entry which is preliminary data.</text>
</comment>
<dbReference type="Proteomes" id="UP000663828">
    <property type="component" value="Unassembled WGS sequence"/>
</dbReference>
<proteinExistence type="predicted"/>